<name>A0A1F6A6V8_9BACT</name>
<organism evidence="2 3">
    <name type="scientific">Candidatus Gottesmanbacteria bacterium RIFCSPHIGHO2_02_FULL_40_13</name>
    <dbReference type="NCBI Taxonomy" id="1798384"/>
    <lineage>
        <taxon>Bacteria</taxon>
        <taxon>Candidatus Gottesmaniibacteriota</taxon>
    </lineage>
</organism>
<evidence type="ECO:0000313" key="2">
    <source>
        <dbReference type="EMBL" id="OGG20469.1"/>
    </source>
</evidence>
<comment type="caution">
    <text evidence="2">The sequence shown here is derived from an EMBL/GenBank/DDBJ whole genome shotgun (WGS) entry which is preliminary data.</text>
</comment>
<dbReference type="AlphaFoldDB" id="A0A1F6A6V8"/>
<feature type="transmembrane region" description="Helical" evidence="1">
    <location>
        <begin position="53"/>
        <end position="73"/>
    </location>
</feature>
<reference evidence="2 3" key="1">
    <citation type="journal article" date="2016" name="Nat. Commun.">
        <title>Thousands of microbial genomes shed light on interconnected biogeochemical processes in an aquifer system.</title>
        <authorList>
            <person name="Anantharaman K."/>
            <person name="Brown C.T."/>
            <person name="Hug L.A."/>
            <person name="Sharon I."/>
            <person name="Castelle C.J."/>
            <person name="Probst A.J."/>
            <person name="Thomas B.C."/>
            <person name="Singh A."/>
            <person name="Wilkins M.J."/>
            <person name="Karaoz U."/>
            <person name="Brodie E.L."/>
            <person name="Williams K.H."/>
            <person name="Hubbard S.S."/>
            <person name="Banfield J.F."/>
        </authorList>
    </citation>
    <scope>NUCLEOTIDE SEQUENCE [LARGE SCALE GENOMIC DNA]</scope>
</reference>
<dbReference type="Proteomes" id="UP000177092">
    <property type="component" value="Unassembled WGS sequence"/>
</dbReference>
<dbReference type="STRING" id="1798384.A3D03_06485"/>
<feature type="transmembrane region" description="Helical" evidence="1">
    <location>
        <begin position="21"/>
        <end position="47"/>
    </location>
</feature>
<keyword evidence="1" id="KW-0812">Transmembrane</keyword>
<feature type="transmembrane region" description="Helical" evidence="1">
    <location>
        <begin position="80"/>
        <end position="98"/>
    </location>
</feature>
<protein>
    <submittedName>
        <fullName evidence="2">Uncharacterized protein</fullName>
    </submittedName>
</protein>
<keyword evidence="1" id="KW-1133">Transmembrane helix</keyword>
<gene>
    <name evidence="2" type="ORF">A3D03_06485</name>
</gene>
<dbReference type="EMBL" id="MFJN01000046">
    <property type="protein sequence ID" value="OGG20469.1"/>
    <property type="molecule type" value="Genomic_DNA"/>
</dbReference>
<evidence type="ECO:0000313" key="3">
    <source>
        <dbReference type="Proteomes" id="UP000177092"/>
    </source>
</evidence>
<sequence length="101" mass="11960">MRKRRRGGKKIFKLILCWLPFVVYINVISPSSIISFAGFYLFLALSLFFSLKIFFSLGRTIHWIGIMLIYLLLRQFHIDNIINSMLLLGILVTLEIYFRKQ</sequence>
<keyword evidence="1" id="KW-0472">Membrane</keyword>
<proteinExistence type="predicted"/>
<accession>A0A1F6A6V8</accession>
<evidence type="ECO:0000256" key="1">
    <source>
        <dbReference type="SAM" id="Phobius"/>
    </source>
</evidence>